<protein>
    <submittedName>
        <fullName evidence="2">Uncharacterized protein</fullName>
    </submittedName>
</protein>
<name>A0A8H7N1S7_BIOOC</name>
<evidence type="ECO:0000313" key="3">
    <source>
        <dbReference type="Proteomes" id="UP000616885"/>
    </source>
</evidence>
<dbReference type="EMBL" id="JADCTT010000020">
    <property type="protein sequence ID" value="KAF9742544.1"/>
    <property type="molecule type" value="Genomic_DNA"/>
</dbReference>
<accession>A0A8H7N1S7</accession>
<sequence>MDRLPKTASSYVPIQGHGEWVDGSLGLLCLRVVALQRAGKRNVINSPHPRNQYHPPRPYLPLRHTLSLLSRVDYSLSLPGLPNTLLPPVRPAYRRVLMDAAIAAGGWRSLTDTCRLAAISIPAHRDWLPMTGQRCIEDPFGCSLQQHLFLFLSPPSHPVYMRTIGPQSKPSVSALYNPVASQTSQPAQLKLSPPQGEKKKRGKPQLEGRSSFDTHTSC</sequence>
<proteinExistence type="predicted"/>
<comment type="caution">
    <text evidence="2">The sequence shown here is derived from an EMBL/GenBank/DDBJ whole genome shotgun (WGS) entry which is preliminary data.</text>
</comment>
<organism evidence="2 3">
    <name type="scientific">Bionectria ochroleuca</name>
    <name type="common">Gliocladium roseum</name>
    <dbReference type="NCBI Taxonomy" id="29856"/>
    <lineage>
        <taxon>Eukaryota</taxon>
        <taxon>Fungi</taxon>
        <taxon>Dikarya</taxon>
        <taxon>Ascomycota</taxon>
        <taxon>Pezizomycotina</taxon>
        <taxon>Sordariomycetes</taxon>
        <taxon>Hypocreomycetidae</taxon>
        <taxon>Hypocreales</taxon>
        <taxon>Bionectriaceae</taxon>
        <taxon>Clonostachys</taxon>
    </lineage>
</organism>
<evidence type="ECO:0000313" key="2">
    <source>
        <dbReference type="EMBL" id="KAF9742544.1"/>
    </source>
</evidence>
<dbReference type="Proteomes" id="UP000616885">
    <property type="component" value="Unassembled WGS sequence"/>
</dbReference>
<gene>
    <name evidence="2" type="ORF">IM811_009197</name>
</gene>
<reference evidence="2" key="1">
    <citation type="submission" date="2020-10" db="EMBL/GenBank/DDBJ databases">
        <title>High-Quality Genome Resource of Clonostachys rosea strain S41 by Oxford Nanopore Long-Read Sequencing.</title>
        <authorList>
            <person name="Wang H."/>
        </authorList>
    </citation>
    <scope>NUCLEOTIDE SEQUENCE</scope>
    <source>
        <strain evidence="2">S41</strain>
    </source>
</reference>
<evidence type="ECO:0000256" key="1">
    <source>
        <dbReference type="SAM" id="MobiDB-lite"/>
    </source>
</evidence>
<dbReference type="AlphaFoldDB" id="A0A8H7N1S7"/>
<feature type="region of interest" description="Disordered" evidence="1">
    <location>
        <begin position="172"/>
        <end position="218"/>
    </location>
</feature>